<feature type="transmembrane region" description="Helical" evidence="1">
    <location>
        <begin position="116"/>
        <end position="139"/>
    </location>
</feature>
<gene>
    <name evidence="2" type="ORF">COLO4_14910</name>
</gene>
<protein>
    <submittedName>
        <fullName evidence="2">Ankyrin repeat-containing protein</fullName>
    </submittedName>
</protein>
<proteinExistence type="predicted"/>
<evidence type="ECO:0000313" key="2">
    <source>
        <dbReference type="EMBL" id="OMO97044.1"/>
    </source>
</evidence>
<keyword evidence="3" id="KW-1185">Reference proteome</keyword>
<name>A0A1R3JQG4_9ROSI</name>
<feature type="transmembrane region" description="Helical" evidence="1">
    <location>
        <begin position="159"/>
        <end position="181"/>
    </location>
</feature>
<dbReference type="Proteomes" id="UP000187203">
    <property type="component" value="Unassembled WGS sequence"/>
</dbReference>
<feature type="transmembrane region" description="Helical" evidence="1">
    <location>
        <begin position="90"/>
        <end position="109"/>
    </location>
</feature>
<comment type="caution">
    <text evidence="2">The sequence shown here is derived from an EMBL/GenBank/DDBJ whole genome shotgun (WGS) entry which is preliminary data.</text>
</comment>
<organism evidence="2 3">
    <name type="scientific">Corchorus olitorius</name>
    <dbReference type="NCBI Taxonomy" id="93759"/>
    <lineage>
        <taxon>Eukaryota</taxon>
        <taxon>Viridiplantae</taxon>
        <taxon>Streptophyta</taxon>
        <taxon>Embryophyta</taxon>
        <taxon>Tracheophyta</taxon>
        <taxon>Spermatophyta</taxon>
        <taxon>Magnoliopsida</taxon>
        <taxon>eudicotyledons</taxon>
        <taxon>Gunneridae</taxon>
        <taxon>Pentapetalae</taxon>
        <taxon>rosids</taxon>
        <taxon>malvids</taxon>
        <taxon>Malvales</taxon>
        <taxon>Malvaceae</taxon>
        <taxon>Grewioideae</taxon>
        <taxon>Apeibeae</taxon>
        <taxon>Corchorus</taxon>
    </lineage>
</organism>
<evidence type="ECO:0000313" key="3">
    <source>
        <dbReference type="Proteomes" id="UP000187203"/>
    </source>
</evidence>
<evidence type="ECO:0000256" key="1">
    <source>
        <dbReference type="SAM" id="Phobius"/>
    </source>
</evidence>
<keyword evidence="1" id="KW-0472">Membrane</keyword>
<dbReference type="AlphaFoldDB" id="A0A1R3JQG4"/>
<reference evidence="3" key="1">
    <citation type="submission" date="2013-09" db="EMBL/GenBank/DDBJ databases">
        <title>Corchorus olitorius genome sequencing.</title>
        <authorList>
            <person name="Alam M."/>
            <person name="Haque M.S."/>
            <person name="Islam M.S."/>
            <person name="Emdad E.M."/>
            <person name="Islam M.M."/>
            <person name="Ahmed B."/>
            <person name="Halim A."/>
            <person name="Hossen Q.M.M."/>
            <person name="Hossain M.Z."/>
            <person name="Ahmed R."/>
            <person name="Khan M.M."/>
            <person name="Islam R."/>
            <person name="Rashid M.M."/>
            <person name="Khan S.A."/>
            <person name="Rahman M.S."/>
            <person name="Alam M."/>
            <person name="Yahiya A.S."/>
            <person name="Khan M.S."/>
            <person name="Azam M.S."/>
            <person name="Haque T."/>
            <person name="Lashkar M.Z.H."/>
            <person name="Akhand A.I."/>
            <person name="Morshed G."/>
            <person name="Roy S."/>
            <person name="Uddin K.S."/>
            <person name="Rabeya T."/>
            <person name="Hossain A.S."/>
            <person name="Chowdhury A."/>
            <person name="Snigdha A.R."/>
            <person name="Mortoza M.S."/>
            <person name="Matin S.A."/>
            <person name="Hoque S.M.E."/>
            <person name="Islam M.K."/>
            <person name="Roy D.K."/>
            <person name="Haider R."/>
            <person name="Moosa M.M."/>
            <person name="Elias S.M."/>
            <person name="Hasan A.M."/>
            <person name="Jahan S."/>
            <person name="Shafiuddin M."/>
            <person name="Mahmood N."/>
            <person name="Shommy N.S."/>
        </authorList>
    </citation>
    <scope>NUCLEOTIDE SEQUENCE [LARGE SCALE GENOMIC DNA]</scope>
    <source>
        <strain evidence="3">cv. O-4</strain>
    </source>
</reference>
<feature type="transmembrane region" description="Helical" evidence="1">
    <location>
        <begin position="25"/>
        <end position="43"/>
    </location>
</feature>
<sequence>MSCYETFKTAIARGKRTISDETRNLFLVVTVLIITTTYNASLAPPKVKLSDTVRADRQSEALAIPDYPTPTKNQWFPDSIDAIADVFSMYWLYNSLIFWASVGLTAFLLPSRSSVCFFLHIALSFLGTCYMLLMAATSFDVIYYFQSKSDSNDWYYVNFIMNYLFALFLSLFVAYRIALYVRLKLAMTSRRVYLILIAPLSVVVLAPIIPAVVLAEKLWRRDVKGHV</sequence>
<feature type="transmembrane region" description="Helical" evidence="1">
    <location>
        <begin position="193"/>
        <end position="215"/>
    </location>
</feature>
<dbReference type="OrthoDB" id="674805at2759"/>
<accession>A0A1R3JQG4</accession>
<dbReference type="EMBL" id="AWUE01015503">
    <property type="protein sequence ID" value="OMO97044.1"/>
    <property type="molecule type" value="Genomic_DNA"/>
</dbReference>
<keyword evidence="1" id="KW-0812">Transmembrane</keyword>
<keyword evidence="1" id="KW-1133">Transmembrane helix</keyword>
<dbReference type="STRING" id="93759.A0A1R3JQG4"/>